<evidence type="ECO:0000256" key="1">
    <source>
        <dbReference type="SAM" id="Phobius"/>
    </source>
</evidence>
<feature type="transmembrane region" description="Helical" evidence="1">
    <location>
        <begin position="534"/>
        <end position="553"/>
    </location>
</feature>
<dbReference type="InterPro" id="IPR011249">
    <property type="entry name" value="Metalloenz_LuxS/M16"/>
</dbReference>
<comment type="caution">
    <text evidence="3">The sequence shown here is derived from an EMBL/GenBank/DDBJ whole genome shotgun (WGS) entry which is preliminary data.</text>
</comment>
<proteinExistence type="predicted"/>
<evidence type="ECO:0000313" key="3">
    <source>
        <dbReference type="EMBL" id="GID64100.1"/>
    </source>
</evidence>
<organism evidence="3 4">
    <name type="scientific">Actinoplanes cyaneus</name>
    <dbReference type="NCBI Taxonomy" id="52696"/>
    <lineage>
        <taxon>Bacteria</taxon>
        <taxon>Bacillati</taxon>
        <taxon>Actinomycetota</taxon>
        <taxon>Actinomycetes</taxon>
        <taxon>Micromonosporales</taxon>
        <taxon>Micromonosporaceae</taxon>
        <taxon>Actinoplanes</taxon>
    </lineage>
</organism>
<protein>
    <recommendedName>
        <fullName evidence="2">Peptidase M16 C-terminal domain-containing protein</fullName>
    </recommendedName>
</protein>
<accession>A0A919LZI3</accession>
<dbReference type="AlphaFoldDB" id="A0A919LZI3"/>
<gene>
    <name evidence="3" type="ORF">Acy02nite_19810</name>
</gene>
<dbReference type="RefSeq" id="WP_203739625.1">
    <property type="nucleotide sequence ID" value="NZ_BAAAUC010000015.1"/>
</dbReference>
<feature type="transmembrane region" description="Helical" evidence="1">
    <location>
        <begin position="500"/>
        <end position="522"/>
    </location>
</feature>
<dbReference type="InterPro" id="IPR007863">
    <property type="entry name" value="Peptidase_M16_C"/>
</dbReference>
<dbReference type="GO" id="GO:0046872">
    <property type="term" value="F:metal ion binding"/>
    <property type="evidence" value="ECO:0007669"/>
    <property type="project" value="InterPro"/>
</dbReference>
<reference evidence="3" key="1">
    <citation type="submission" date="2021-01" db="EMBL/GenBank/DDBJ databases">
        <title>Whole genome shotgun sequence of Actinoplanes cyaneus NBRC 14990.</title>
        <authorList>
            <person name="Komaki H."/>
            <person name="Tamura T."/>
        </authorList>
    </citation>
    <scope>NUCLEOTIDE SEQUENCE</scope>
    <source>
        <strain evidence="3">NBRC 14990</strain>
    </source>
</reference>
<dbReference type="EMBL" id="BOMH01000015">
    <property type="protein sequence ID" value="GID64100.1"/>
    <property type="molecule type" value="Genomic_DNA"/>
</dbReference>
<name>A0A919LZI3_9ACTN</name>
<evidence type="ECO:0000313" key="4">
    <source>
        <dbReference type="Proteomes" id="UP000619479"/>
    </source>
</evidence>
<keyword evidence="1" id="KW-1133">Transmembrane helix</keyword>
<dbReference type="Gene3D" id="3.30.830.10">
    <property type="entry name" value="Metalloenzyme, LuxS/M16 peptidase-like"/>
    <property type="match status" value="2"/>
</dbReference>
<keyword evidence="4" id="KW-1185">Reference proteome</keyword>
<evidence type="ECO:0000259" key="2">
    <source>
        <dbReference type="Pfam" id="PF05193"/>
    </source>
</evidence>
<feature type="domain" description="Peptidase M16 C-terminal" evidence="2">
    <location>
        <begin position="144"/>
        <end position="300"/>
    </location>
</feature>
<dbReference type="Pfam" id="PF05193">
    <property type="entry name" value="Peptidase_M16_C"/>
    <property type="match status" value="1"/>
</dbReference>
<sequence length="563" mass="59271">MIRRLDVDGVPALLAPGTGPMHAGLAFRVGLADEPLARRGITHLVEHLVLHSLGMADHHFNGTTGVEHTYFHMRGAEADIVTFLNGVCAGLQDLPMQRLEVEKDILRTEENGRGEGPADGLALWRHGARDYGMPVYPEWGLTGITPDDLRAWVAHWFTTENAVLWIAGPDVPAGLRLALPHGARRPAPVPSSALPVRPAFFPGPANVVAWNAVVPRRPAASVFAGVLERTLFRSLRQESGLSYTVESDYDPRGDGTAVLTALADVLPEKQDAALRGFINVLIAAGAGRIDPADVTAVVNQRCADLVRAEESGARLPGLAFGLLAGRTPQTAEEVLADLRAVTPDDVAEVGRAAVADGLLMTPGSTTPEWAGYTAAPERSAEAVRGHSYPSLDRPGAHLIAGEDGVSAVDEETLVTVRFDSCSAVLAWPDGARRFIGHDGIQVHLEPALFAGGHAVVAALDTRVRPDLRVAMPPRDPARIPVPRAPATPAPAVRPVHRGAAIALVVVLSVVILLCGGLGLLMAADSALDAEDRDVAIGIAVVGLGLAAAAGYGVHRLTKRLRGS</sequence>
<keyword evidence="1" id="KW-0472">Membrane</keyword>
<dbReference type="Proteomes" id="UP000619479">
    <property type="component" value="Unassembled WGS sequence"/>
</dbReference>
<keyword evidence="1" id="KW-0812">Transmembrane</keyword>
<dbReference type="SUPFAM" id="SSF63411">
    <property type="entry name" value="LuxS/MPP-like metallohydrolase"/>
    <property type="match status" value="2"/>
</dbReference>